<keyword evidence="4" id="KW-0808">Transferase</keyword>
<proteinExistence type="predicted"/>
<evidence type="ECO:0000313" key="14">
    <source>
        <dbReference type="Proteomes" id="UP000326302"/>
    </source>
</evidence>
<dbReference type="InterPro" id="IPR003661">
    <property type="entry name" value="HisK_dim/P_dom"/>
</dbReference>
<dbReference type="InterPro" id="IPR036097">
    <property type="entry name" value="HisK_dim/P_sf"/>
</dbReference>
<dbReference type="SUPFAM" id="SSF47384">
    <property type="entry name" value="Homodimeric domain of signal transducing histidine kinase"/>
    <property type="match status" value="1"/>
</dbReference>
<dbReference type="PANTHER" id="PTHR42878">
    <property type="entry name" value="TWO-COMPONENT HISTIDINE KINASE"/>
    <property type="match status" value="1"/>
</dbReference>
<evidence type="ECO:0000256" key="3">
    <source>
        <dbReference type="ARBA" id="ARBA00012438"/>
    </source>
</evidence>
<reference evidence="13 14" key="1">
    <citation type="submission" date="2019-10" db="EMBL/GenBank/DDBJ databases">
        <title>Unraveling microbial dark matter from salterns through culturing: the case of the genus Halosegnis.</title>
        <authorList>
            <person name="Duran-Viseras A."/>
            <person name="Andrei A.-S."/>
            <person name="Vera-Gargallo B."/>
            <person name="Ghai R."/>
            <person name="Sanchez-Porro C."/>
            <person name="Ventosa A."/>
        </authorList>
    </citation>
    <scope>NUCLEOTIDE SEQUENCE [LARGE SCALE GENOMIC DNA]</scope>
    <source>
        <strain evidence="13 14">F17-44</strain>
    </source>
</reference>
<dbReference type="CDD" id="cd00130">
    <property type="entry name" value="PAS"/>
    <property type="match status" value="1"/>
</dbReference>
<protein>
    <recommendedName>
        <fullName evidence="3">histidine kinase</fullName>
        <ecNumber evidence="3">2.7.13.3</ecNumber>
    </recommendedName>
</protein>
<keyword evidence="5" id="KW-0812">Transmembrane</keyword>
<dbReference type="CDD" id="cd00082">
    <property type="entry name" value="HisKA"/>
    <property type="match status" value="1"/>
</dbReference>
<dbReference type="EMBL" id="QJOW01000002">
    <property type="protein sequence ID" value="KAB7516655.1"/>
    <property type="molecule type" value="Genomic_DNA"/>
</dbReference>
<dbReference type="GO" id="GO:0005524">
    <property type="term" value="F:ATP binding"/>
    <property type="evidence" value="ECO:0007669"/>
    <property type="project" value="UniProtKB-KW"/>
</dbReference>
<dbReference type="NCBIfam" id="TIGR00229">
    <property type="entry name" value="sensory_box"/>
    <property type="match status" value="1"/>
</dbReference>
<comment type="catalytic activity">
    <reaction evidence="1">
        <text>ATP + protein L-histidine = ADP + protein N-phospho-L-histidine.</text>
        <dbReference type="EC" id="2.7.13.3"/>
    </reaction>
</comment>
<dbReference type="GO" id="GO:0000156">
    <property type="term" value="F:phosphorelay response regulator activity"/>
    <property type="evidence" value="ECO:0007669"/>
    <property type="project" value="TreeGrafter"/>
</dbReference>
<accession>A0A5N5UD56</accession>
<feature type="domain" description="PAS" evidence="12">
    <location>
        <begin position="52"/>
        <end position="122"/>
    </location>
</feature>
<dbReference type="InterPro" id="IPR000014">
    <property type="entry name" value="PAS"/>
</dbReference>
<evidence type="ECO:0000256" key="6">
    <source>
        <dbReference type="ARBA" id="ARBA00022741"/>
    </source>
</evidence>
<keyword evidence="9" id="KW-1133">Transmembrane helix</keyword>
<dbReference type="InterPro" id="IPR050351">
    <property type="entry name" value="BphY/WalK/GraS-like"/>
</dbReference>
<keyword evidence="10" id="KW-0902">Two-component regulatory system</keyword>
<dbReference type="GO" id="GO:0000155">
    <property type="term" value="F:phosphorelay sensor kinase activity"/>
    <property type="evidence" value="ECO:0007669"/>
    <property type="project" value="InterPro"/>
</dbReference>
<dbReference type="GO" id="GO:0030295">
    <property type="term" value="F:protein kinase activator activity"/>
    <property type="evidence" value="ECO:0007669"/>
    <property type="project" value="TreeGrafter"/>
</dbReference>
<evidence type="ECO:0000256" key="5">
    <source>
        <dbReference type="ARBA" id="ARBA00022692"/>
    </source>
</evidence>
<comment type="caution">
    <text evidence="13">The sequence shown here is derived from an EMBL/GenBank/DDBJ whole genome shotgun (WGS) entry which is preliminary data.</text>
</comment>
<dbReference type="SUPFAM" id="SSF55785">
    <property type="entry name" value="PYP-like sensor domain (PAS domain)"/>
    <property type="match status" value="1"/>
</dbReference>
<organism evidence="13 14">
    <name type="scientific">Halosegnis rubeus</name>
    <dbReference type="NCBI Taxonomy" id="2212850"/>
    <lineage>
        <taxon>Archaea</taxon>
        <taxon>Methanobacteriati</taxon>
        <taxon>Methanobacteriota</taxon>
        <taxon>Stenosarchaea group</taxon>
        <taxon>Halobacteria</taxon>
        <taxon>Halobacteriales</taxon>
        <taxon>Natronomonadaceae</taxon>
        <taxon>Halosegnis</taxon>
    </lineage>
</organism>
<evidence type="ECO:0000256" key="8">
    <source>
        <dbReference type="ARBA" id="ARBA00022840"/>
    </source>
</evidence>
<evidence type="ECO:0000256" key="2">
    <source>
        <dbReference type="ARBA" id="ARBA00004141"/>
    </source>
</evidence>
<dbReference type="InterPro" id="IPR013656">
    <property type="entry name" value="PAS_4"/>
</dbReference>
<evidence type="ECO:0000256" key="11">
    <source>
        <dbReference type="ARBA" id="ARBA00023136"/>
    </source>
</evidence>
<evidence type="ECO:0000256" key="10">
    <source>
        <dbReference type="ARBA" id="ARBA00023012"/>
    </source>
</evidence>
<dbReference type="PANTHER" id="PTHR42878:SF7">
    <property type="entry name" value="SENSOR HISTIDINE KINASE GLRK"/>
    <property type="match status" value="1"/>
</dbReference>
<dbReference type="EC" id="2.7.13.3" evidence="3"/>
<gene>
    <name evidence="13" type="ORF">DMP03_04600</name>
</gene>
<keyword evidence="7" id="KW-0418">Kinase</keyword>
<dbReference type="Pfam" id="PF08448">
    <property type="entry name" value="PAS_4"/>
    <property type="match status" value="1"/>
</dbReference>
<evidence type="ECO:0000313" key="13">
    <source>
        <dbReference type="EMBL" id="KAB7516655.1"/>
    </source>
</evidence>
<dbReference type="Gene3D" id="3.30.450.20">
    <property type="entry name" value="PAS domain"/>
    <property type="match status" value="1"/>
</dbReference>
<evidence type="ECO:0000256" key="7">
    <source>
        <dbReference type="ARBA" id="ARBA00022777"/>
    </source>
</evidence>
<dbReference type="PROSITE" id="PS50112">
    <property type="entry name" value="PAS"/>
    <property type="match status" value="1"/>
</dbReference>
<dbReference type="Pfam" id="PF00512">
    <property type="entry name" value="HisKA"/>
    <property type="match status" value="1"/>
</dbReference>
<dbReference type="GO" id="GO:0016020">
    <property type="term" value="C:membrane"/>
    <property type="evidence" value="ECO:0007669"/>
    <property type="project" value="UniProtKB-SubCell"/>
</dbReference>
<keyword evidence="6" id="KW-0547">Nucleotide-binding</keyword>
<keyword evidence="11" id="KW-0472">Membrane</keyword>
<name>A0A5N5UD56_9EURY</name>
<dbReference type="Proteomes" id="UP000326302">
    <property type="component" value="Unassembled WGS sequence"/>
</dbReference>
<dbReference type="SMART" id="SM00091">
    <property type="entry name" value="PAS"/>
    <property type="match status" value="1"/>
</dbReference>
<dbReference type="InterPro" id="IPR035965">
    <property type="entry name" value="PAS-like_dom_sf"/>
</dbReference>
<evidence type="ECO:0000256" key="9">
    <source>
        <dbReference type="ARBA" id="ARBA00022989"/>
    </source>
</evidence>
<comment type="subcellular location">
    <subcellularLocation>
        <location evidence="2">Membrane</location>
        <topology evidence="2">Multi-pass membrane protein</topology>
    </subcellularLocation>
</comment>
<sequence length="290" mass="33341">MQRVRPTRPQKLCGRRRGVRIRRPASVSYSVLANRLGNAIETYRVQKQLERSERKFSKLVENSTDLISIVSEDGRFEYVSPSCEQIIGYTQEELIGDSIFSYVYPEDRQYVMEEFFEGVENPDITPVIESRLDHAERDDIILESRGTNLLDDDIVEGFVVNTRDITELKRREQDLEQRNTQLKNIRDLISHDIRNPLNVARGSLDLYREDDDASHIDNVEQAPGRMDTLIDQTNVLADQPLRIEDTTTVPFSQVVQSAWNMVDTKEATLRIDGQNRSRETLTGSSSCSKT</sequence>
<evidence type="ECO:0000256" key="1">
    <source>
        <dbReference type="ARBA" id="ARBA00000085"/>
    </source>
</evidence>
<evidence type="ECO:0000259" key="12">
    <source>
        <dbReference type="PROSITE" id="PS50112"/>
    </source>
</evidence>
<dbReference type="Gene3D" id="1.10.287.130">
    <property type="match status" value="1"/>
</dbReference>
<evidence type="ECO:0000256" key="4">
    <source>
        <dbReference type="ARBA" id="ARBA00022679"/>
    </source>
</evidence>
<keyword evidence="8" id="KW-0067">ATP-binding</keyword>
<dbReference type="AlphaFoldDB" id="A0A5N5UD56"/>
<dbReference type="GO" id="GO:0007234">
    <property type="term" value="P:osmosensory signaling via phosphorelay pathway"/>
    <property type="evidence" value="ECO:0007669"/>
    <property type="project" value="TreeGrafter"/>
</dbReference>